<dbReference type="EMBL" id="SZOH01005549">
    <property type="protein sequence ID" value="TKI79026.1"/>
    <property type="molecule type" value="Genomic_DNA"/>
</dbReference>
<accession>A0A9X9F0I9</accession>
<comment type="caution">
    <text evidence="7">The sequence shown here is derived from an EMBL/GenBank/DDBJ whole genome shotgun (WGS) entry which is preliminary data.</text>
</comment>
<dbReference type="InterPro" id="IPR011527">
    <property type="entry name" value="ABC1_TM_dom"/>
</dbReference>
<feature type="transmembrane region" description="Helical" evidence="5">
    <location>
        <begin position="32"/>
        <end position="53"/>
    </location>
</feature>
<dbReference type="Pfam" id="PF00664">
    <property type="entry name" value="ABC_membrane"/>
    <property type="match status" value="1"/>
</dbReference>
<evidence type="ECO:0000256" key="3">
    <source>
        <dbReference type="ARBA" id="ARBA00022989"/>
    </source>
</evidence>
<evidence type="ECO:0000256" key="1">
    <source>
        <dbReference type="ARBA" id="ARBA00004651"/>
    </source>
</evidence>
<name>A0A9X9F0I9_BACCE</name>
<dbReference type="GO" id="GO:0005886">
    <property type="term" value="C:plasma membrane"/>
    <property type="evidence" value="ECO:0007669"/>
    <property type="project" value="UniProtKB-SubCell"/>
</dbReference>
<evidence type="ECO:0000256" key="4">
    <source>
        <dbReference type="ARBA" id="ARBA00023136"/>
    </source>
</evidence>
<keyword evidence="2 5" id="KW-0812">Transmembrane</keyword>
<dbReference type="GO" id="GO:0140359">
    <property type="term" value="F:ABC-type transporter activity"/>
    <property type="evidence" value="ECO:0007669"/>
    <property type="project" value="InterPro"/>
</dbReference>
<keyword evidence="4 5" id="KW-0472">Membrane</keyword>
<evidence type="ECO:0000313" key="7">
    <source>
        <dbReference type="EMBL" id="TKI79026.1"/>
    </source>
</evidence>
<dbReference type="Gene3D" id="1.20.1560.10">
    <property type="entry name" value="ABC transporter type 1, transmembrane domain"/>
    <property type="match status" value="1"/>
</dbReference>
<organism evidence="7 8">
    <name type="scientific">Bacillus cereus</name>
    <dbReference type="NCBI Taxonomy" id="1396"/>
    <lineage>
        <taxon>Bacteria</taxon>
        <taxon>Bacillati</taxon>
        <taxon>Bacillota</taxon>
        <taxon>Bacilli</taxon>
        <taxon>Bacillales</taxon>
        <taxon>Bacillaceae</taxon>
        <taxon>Bacillus</taxon>
        <taxon>Bacillus cereus group</taxon>
    </lineage>
</organism>
<dbReference type="Proteomes" id="UP000308444">
    <property type="component" value="Unassembled WGS sequence"/>
</dbReference>
<sequence length="91" mass="10309">ALLAQISIFAFPFILKKFMDILNASKEVDVKYLLIILGSLIVVIGIKSITSIIKVKFQKEIDRKSTTKVFEHMFNIPIEKITTRHAGDFNG</sequence>
<evidence type="ECO:0000313" key="8">
    <source>
        <dbReference type="Proteomes" id="UP000308444"/>
    </source>
</evidence>
<evidence type="ECO:0000256" key="5">
    <source>
        <dbReference type="SAM" id="Phobius"/>
    </source>
</evidence>
<feature type="non-terminal residue" evidence="7">
    <location>
        <position position="91"/>
    </location>
</feature>
<dbReference type="InterPro" id="IPR036640">
    <property type="entry name" value="ABC1_TM_sf"/>
</dbReference>
<comment type="subcellular location">
    <subcellularLocation>
        <location evidence="1">Cell membrane</location>
        <topology evidence="1">Multi-pass membrane protein</topology>
    </subcellularLocation>
</comment>
<proteinExistence type="predicted"/>
<feature type="domain" description="ABC transmembrane type-1" evidence="6">
    <location>
        <begin position="2"/>
        <end position="89"/>
    </location>
</feature>
<dbReference type="SUPFAM" id="SSF90123">
    <property type="entry name" value="ABC transporter transmembrane region"/>
    <property type="match status" value="1"/>
</dbReference>
<gene>
    <name evidence="7" type="ORF">FC695_45245</name>
</gene>
<protein>
    <submittedName>
        <fullName evidence="7">Peptidase domain-containing ABC transporter</fullName>
    </submittedName>
</protein>
<feature type="non-terminal residue" evidence="7">
    <location>
        <position position="1"/>
    </location>
</feature>
<reference evidence="7 8" key="1">
    <citation type="journal article" date="2019" name="Environ. Microbiol.">
        <title>An active ?-lactamase is a part of an orchestrated cell wall stress resistance network of Bacillus subtilis and related rhizosphere species.</title>
        <authorList>
            <person name="Bucher T."/>
            <person name="Keren-Paz A."/>
            <person name="Hausser J."/>
            <person name="Olender T."/>
            <person name="Cytryn E."/>
            <person name="Kolodkin-Gal I."/>
        </authorList>
    </citation>
    <scope>NUCLEOTIDE SEQUENCE [LARGE SCALE GENOMIC DNA]</scope>
    <source>
        <strain evidence="7 8">I32</strain>
    </source>
</reference>
<evidence type="ECO:0000259" key="6">
    <source>
        <dbReference type="Pfam" id="PF00664"/>
    </source>
</evidence>
<dbReference type="GO" id="GO:0005524">
    <property type="term" value="F:ATP binding"/>
    <property type="evidence" value="ECO:0007669"/>
    <property type="project" value="InterPro"/>
</dbReference>
<dbReference type="AlphaFoldDB" id="A0A9X9F0I9"/>
<keyword evidence="3 5" id="KW-1133">Transmembrane helix</keyword>
<evidence type="ECO:0000256" key="2">
    <source>
        <dbReference type="ARBA" id="ARBA00022692"/>
    </source>
</evidence>